<accession>A0A074ZAP5</accession>
<evidence type="ECO:0000313" key="1">
    <source>
        <dbReference type="EMBL" id="KER24153.1"/>
    </source>
</evidence>
<dbReference type="CTD" id="20322317"/>
<gene>
    <name evidence="1" type="ORF">T265_08138</name>
</gene>
<proteinExistence type="predicted"/>
<sequence length="212" mass="23395">MDFQILYGVYVRPPLEYGSQVVHSGRTNDVTLIERVQLAATRMVAGLKSVDYETRLAMLGPFPLEYLCIWPLNNLQNGVHVAGMRKIFAFYYGCIVLGIEETLVPWASAPGRLAKLEPNESSPITTCHFSPSLASKANFNCFAISSKRCVLLLKLLANLTIKFKASEDRYVSFSPALSAAYSISMRSTVRSVPFTSACLRSSTFGLKPTGRP</sequence>
<organism evidence="1 2">
    <name type="scientific">Opisthorchis viverrini</name>
    <name type="common">Southeast Asian liver fluke</name>
    <dbReference type="NCBI Taxonomy" id="6198"/>
    <lineage>
        <taxon>Eukaryota</taxon>
        <taxon>Metazoa</taxon>
        <taxon>Spiralia</taxon>
        <taxon>Lophotrochozoa</taxon>
        <taxon>Platyhelminthes</taxon>
        <taxon>Trematoda</taxon>
        <taxon>Digenea</taxon>
        <taxon>Opisthorchiida</taxon>
        <taxon>Opisthorchiata</taxon>
        <taxon>Opisthorchiidae</taxon>
        <taxon>Opisthorchis</taxon>
    </lineage>
</organism>
<protein>
    <submittedName>
        <fullName evidence="1">Uncharacterized protein</fullName>
    </submittedName>
</protein>
<dbReference type="KEGG" id="ovi:T265_08138"/>
<reference evidence="1 2" key="1">
    <citation type="submission" date="2013-11" db="EMBL/GenBank/DDBJ databases">
        <title>Opisthorchis viverrini - life in the bile duct.</title>
        <authorList>
            <person name="Young N.D."/>
            <person name="Nagarajan N."/>
            <person name="Lin S.J."/>
            <person name="Korhonen P.K."/>
            <person name="Jex A.R."/>
            <person name="Hall R.S."/>
            <person name="Safavi-Hemami H."/>
            <person name="Kaewkong W."/>
            <person name="Bertrand D."/>
            <person name="Gao S."/>
            <person name="Seet Q."/>
            <person name="Wongkham S."/>
            <person name="Teh B.T."/>
            <person name="Wongkham C."/>
            <person name="Intapan P.M."/>
            <person name="Maleewong W."/>
            <person name="Yang X."/>
            <person name="Hu M."/>
            <person name="Wang Z."/>
            <person name="Hofmann A."/>
            <person name="Sternberg P.W."/>
            <person name="Tan P."/>
            <person name="Wang J."/>
            <person name="Gasser R.B."/>
        </authorList>
    </citation>
    <scope>NUCLEOTIDE SEQUENCE [LARGE SCALE GENOMIC DNA]</scope>
</reference>
<name>A0A074ZAP5_OPIVI</name>
<dbReference type="OrthoDB" id="10063766at2759"/>
<dbReference type="EMBL" id="KL596821">
    <property type="protein sequence ID" value="KER24153.1"/>
    <property type="molecule type" value="Genomic_DNA"/>
</dbReference>
<evidence type="ECO:0000313" key="2">
    <source>
        <dbReference type="Proteomes" id="UP000054324"/>
    </source>
</evidence>
<dbReference type="STRING" id="6198.A0A074ZAP5"/>
<dbReference type="GeneID" id="20322317"/>
<dbReference type="Proteomes" id="UP000054324">
    <property type="component" value="Unassembled WGS sequence"/>
</dbReference>
<dbReference type="AlphaFoldDB" id="A0A074ZAP5"/>
<dbReference type="RefSeq" id="XP_009172115.1">
    <property type="nucleotide sequence ID" value="XM_009173851.1"/>
</dbReference>
<keyword evidence="2" id="KW-1185">Reference proteome</keyword>